<feature type="transmembrane region" description="Helical" evidence="1">
    <location>
        <begin position="12"/>
        <end position="34"/>
    </location>
</feature>
<sequence length="344" mass="37056">MSFPRIPLSVPAGYGIPAAAASVTAGLAAFYLFYYYKYPTIKDPELLETNSNLVPIRNGALKLRIVELGDANSEKPTFVFIHGLGGQTTQFASQIAHVSSVLHCPCIAIDNVGHGRSDRPSDYPSYRTTRIVDDALEIVQARAGYRAEQGFVVVGHSYGTVITGLLAVKLDEWKKGSVRAVVLIGPGKPITKEIQSRLSTISFFPTLLIDLWRLWDRRGGANSPSVTRFVASDSPAWVRQRQLEWNAASRTDTLKRVISGMDWAGSNLYERLAGVGCAVTVAVGSDDQVTPKSGAEVVRDVVAGAGGKVGEVVVFEKSGHNSMVDAAAQVNALLEKVLASARKR</sequence>
<dbReference type="GO" id="GO:0016020">
    <property type="term" value="C:membrane"/>
    <property type="evidence" value="ECO:0007669"/>
    <property type="project" value="TreeGrafter"/>
</dbReference>
<keyword evidence="1" id="KW-0472">Membrane</keyword>
<keyword evidence="3" id="KW-0378">Hydrolase</keyword>
<keyword evidence="1" id="KW-1133">Transmembrane helix</keyword>
<accession>A0A139A4R4</accession>
<dbReference type="InterPro" id="IPR050266">
    <property type="entry name" value="AB_hydrolase_sf"/>
</dbReference>
<dbReference type="OrthoDB" id="428974at2759"/>
<dbReference type="SUPFAM" id="SSF53474">
    <property type="entry name" value="alpha/beta-Hydrolases"/>
    <property type="match status" value="1"/>
</dbReference>
<keyword evidence="1" id="KW-0812">Transmembrane</keyword>
<dbReference type="STRING" id="1344416.A0A139A4R4"/>
<keyword evidence="4" id="KW-1185">Reference proteome</keyword>
<feature type="domain" description="AB hydrolase-1" evidence="2">
    <location>
        <begin position="78"/>
        <end position="332"/>
    </location>
</feature>
<dbReference type="OMA" id="YRKLWQF"/>
<reference evidence="3 4" key="1">
    <citation type="journal article" date="2015" name="Genome Biol. Evol.">
        <title>Phylogenomic analyses indicate that early fungi evolved digesting cell walls of algal ancestors of land plants.</title>
        <authorList>
            <person name="Chang Y."/>
            <person name="Wang S."/>
            <person name="Sekimoto S."/>
            <person name="Aerts A.L."/>
            <person name="Choi C."/>
            <person name="Clum A."/>
            <person name="LaButti K.M."/>
            <person name="Lindquist E.A."/>
            <person name="Yee Ngan C."/>
            <person name="Ohm R.A."/>
            <person name="Salamov A.A."/>
            <person name="Grigoriev I.V."/>
            <person name="Spatafora J.W."/>
            <person name="Berbee M.L."/>
        </authorList>
    </citation>
    <scope>NUCLEOTIDE SEQUENCE [LARGE SCALE GENOMIC DNA]</scope>
    <source>
        <strain evidence="3 4">JEL478</strain>
    </source>
</reference>
<evidence type="ECO:0000313" key="3">
    <source>
        <dbReference type="EMBL" id="KXS11608.1"/>
    </source>
</evidence>
<dbReference type="Gene3D" id="3.40.50.1820">
    <property type="entry name" value="alpha/beta hydrolase"/>
    <property type="match status" value="1"/>
</dbReference>
<name>A0A139A4R4_GONPJ</name>
<dbReference type="InterPro" id="IPR000073">
    <property type="entry name" value="AB_hydrolase_1"/>
</dbReference>
<evidence type="ECO:0000256" key="1">
    <source>
        <dbReference type="SAM" id="Phobius"/>
    </source>
</evidence>
<protein>
    <submittedName>
        <fullName evidence="3">Alpha/beta-hydrolase</fullName>
    </submittedName>
</protein>
<dbReference type="Pfam" id="PF12697">
    <property type="entry name" value="Abhydrolase_6"/>
    <property type="match status" value="1"/>
</dbReference>
<dbReference type="PANTHER" id="PTHR43798:SF5">
    <property type="entry name" value="MONOACYLGLYCEROL LIPASE ABHD6"/>
    <property type="match status" value="1"/>
</dbReference>
<dbReference type="GO" id="GO:0046464">
    <property type="term" value="P:acylglycerol catabolic process"/>
    <property type="evidence" value="ECO:0007669"/>
    <property type="project" value="TreeGrafter"/>
</dbReference>
<dbReference type="AlphaFoldDB" id="A0A139A4R4"/>
<organism evidence="3 4">
    <name type="scientific">Gonapodya prolifera (strain JEL478)</name>
    <name type="common">Monoblepharis prolifera</name>
    <dbReference type="NCBI Taxonomy" id="1344416"/>
    <lineage>
        <taxon>Eukaryota</taxon>
        <taxon>Fungi</taxon>
        <taxon>Fungi incertae sedis</taxon>
        <taxon>Chytridiomycota</taxon>
        <taxon>Chytridiomycota incertae sedis</taxon>
        <taxon>Monoblepharidomycetes</taxon>
        <taxon>Monoblepharidales</taxon>
        <taxon>Gonapodyaceae</taxon>
        <taxon>Gonapodya</taxon>
    </lineage>
</organism>
<dbReference type="InterPro" id="IPR029058">
    <property type="entry name" value="AB_hydrolase_fold"/>
</dbReference>
<proteinExistence type="predicted"/>
<dbReference type="PANTHER" id="PTHR43798">
    <property type="entry name" value="MONOACYLGLYCEROL LIPASE"/>
    <property type="match status" value="1"/>
</dbReference>
<dbReference type="EMBL" id="KQ965799">
    <property type="protein sequence ID" value="KXS11608.1"/>
    <property type="molecule type" value="Genomic_DNA"/>
</dbReference>
<evidence type="ECO:0000259" key="2">
    <source>
        <dbReference type="Pfam" id="PF12697"/>
    </source>
</evidence>
<dbReference type="GO" id="GO:0047372">
    <property type="term" value="F:monoacylglycerol lipase activity"/>
    <property type="evidence" value="ECO:0007669"/>
    <property type="project" value="TreeGrafter"/>
</dbReference>
<evidence type="ECO:0000313" key="4">
    <source>
        <dbReference type="Proteomes" id="UP000070544"/>
    </source>
</evidence>
<dbReference type="Proteomes" id="UP000070544">
    <property type="component" value="Unassembled WGS sequence"/>
</dbReference>
<gene>
    <name evidence="3" type="ORF">M427DRAFT_72729</name>
</gene>